<name>A0A0E0E7G7_9ORYZ</name>
<evidence type="ECO:0000313" key="1">
    <source>
        <dbReference type="EnsemblPlants" id="OMERI07G01840.1"/>
    </source>
</evidence>
<reference evidence="1" key="2">
    <citation type="submission" date="2018-05" db="EMBL/GenBank/DDBJ databases">
        <title>OmerRS3 (Oryza meridionalis Reference Sequence Version 3).</title>
        <authorList>
            <person name="Zhang J."/>
            <person name="Kudrna D."/>
            <person name="Lee S."/>
            <person name="Talag J."/>
            <person name="Welchert J."/>
            <person name="Wing R.A."/>
        </authorList>
    </citation>
    <scope>NUCLEOTIDE SEQUENCE [LARGE SCALE GENOMIC DNA]</scope>
    <source>
        <strain evidence="1">cv. OR44</strain>
    </source>
</reference>
<dbReference type="AlphaFoldDB" id="A0A0E0E7G7"/>
<dbReference type="HOGENOM" id="CLU_2137496_0_0_1"/>
<evidence type="ECO:0000313" key="2">
    <source>
        <dbReference type="Proteomes" id="UP000008021"/>
    </source>
</evidence>
<sequence length="113" mass="11910">MVLRCMLMRVRTTALRPPPPSSGQTSSPVSLLAGALRSPAAVLMTPHTSPAAAAASSRRHLSTLFRQELIYGCHGIAKTLWQSASSRVSYRLSLEPMASALGVGHLCGIVVVS</sequence>
<accession>A0A0E0E7G7</accession>
<proteinExistence type="predicted"/>
<organism evidence="1">
    <name type="scientific">Oryza meridionalis</name>
    <dbReference type="NCBI Taxonomy" id="40149"/>
    <lineage>
        <taxon>Eukaryota</taxon>
        <taxon>Viridiplantae</taxon>
        <taxon>Streptophyta</taxon>
        <taxon>Embryophyta</taxon>
        <taxon>Tracheophyta</taxon>
        <taxon>Spermatophyta</taxon>
        <taxon>Magnoliopsida</taxon>
        <taxon>Liliopsida</taxon>
        <taxon>Poales</taxon>
        <taxon>Poaceae</taxon>
        <taxon>BOP clade</taxon>
        <taxon>Oryzoideae</taxon>
        <taxon>Oryzeae</taxon>
        <taxon>Oryzinae</taxon>
        <taxon>Oryza</taxon>
    </lineage>
</organism>
<dbReference type="EnsemblPlants" id="OMERI07G01840.1">
    <property type="protein sequence ID" value="OMERI07G01840.1"/>
    <property type="gene ID" value="OMERI07G01840"/>
</dbReference>
<dbReference type="Gramene" id="OMERI07G01840.1">
    <property type="protein sequence ID" value="OMERI07G01840.1"/>
    <property type="gene ID" value="OMERI07G01840"/>
</dbReference>
<keyword evidence="2" id="KW-1185">Reference proteome</keyword>
<dbReference type="Proteomes" id="UP000008021">
    <property type="component" value="Chromosome 7"/>
</dbReference>
<reference evidence="1" key="1">
    <citation type="submission" date="2015-04" db="UniProtKB">
        <authorList>
            <consortium name="EnsemblPlants"/>
        </authorList>
    </citation>
    <scope>IDENTIFICATION</scope>
</reference>
<protein>
    <submittedName>
        <fullName evidence="1">Uncharacterized protein</fullName>
    </submittedName>
</protein>